<dbReference type="EMBL" id="KI927308">
    <property type="protein sequence ID" value="ETW56340.1"/>
    <property type="molecule type" value="Genomic_DNA"/>
</dbReference>
<feature type="domain" description="SET" evidence="1">
    <location>
        <begin position="2"/>
        <end position="40"/>
    </location>
</feature>
<evidence type="ECO:0000313" key="3">
    <source>
        <dbReference type="Proteomes" id="UP000019103"/>
    </source>
</evidence>
<dbReference type="AlphaFoldDB" id="W4J299"/>
<protein>
    <recommendedName>
        <fullName evidence="1">SET domain-containing protein</fullName>
    </recommendedName>
</protein>
<evidence type="ECO:0000259" key="1">
    <source>
        <dbReference type="Pfam" id="PF00856"/>
    </source>
</evidence>
<accession>W4J299</accession>
<gene>
    <name evidence="2" type="ORF">PFUGPA_01669</name>
</gene>
<reference evidence="2 3" key="2">
    <citation type="submission" date="2013-02" db="EMBL/GenBank/DDBJ databases">
        <title>The Genome Sequence of Plasmodium falciparum Palo Alto/Uganda.</title>
        <authorList>
            <consortium name="The Broad Institute Genome Sequencing Platform"/>
            <consortium name="The Broad Institute Genome Sequencing Center for Infectious Disease"/>
            <person name="Neafsey D."/>
            <person name="Cheeseman I."/>
            <person name="Volkman S."/>
            <person name="Adams J."/>
            <person name="Walker B."/>
            <person name="Young S.K."/>
            <person name="Zeng Q."/>
            <person name="Gargeya S."/>
            <person name="Fitzgerald M."/>
            <person name="Haas B."/>
            <person name="Abouelleil A."/>
            <person name="Alvarado L."/>
            <person name="Arachchi H.M."/>
            <person name="Berlin A.M."/>
            <person name="Chapman S.B."/>
            <person name="Dewar J."/>
            <person name="Goldberg J."/>
            <person name="Griggs A."/>
            <person name="Gujja S."/>
            <person name="Hansen M."/>
            <person name="Howarth C."/>
            <person name="Imamovic A."/>
            <person name="Larimer J."/>
            <person name="McCowan C."/>
            <person name="Murphy C."/>
            <person name="Neiman D."/>
            <person name="Pearson M."/>
            <person name="Priest M."/>
            <person name="Roberts A."/>
            <person name="Saif S."/>
            <person name="Shea T."/>
            <person name="Sisk P."/>
            <person name="Sykes S."/>
            <person name="Wortman J."/>
            <person name="Nusbaum C."/>
            <person name="Birren B."/>
        </authorList>
    </citation>
    <scope>NUCLEOTIDE SEQUENCE [LARGE SCALE GENOMIC DNA]</scope>
    <source>
        <strain evidence="2 3">Palo Alto/Uganda</strain>
    </source>
</reference>
<evidence type="ECO:0000313" key="2">
    <source>
        <dbReference type="EMBL" id="ETW56340.1"/>
    </source>
</evidence>
<dbReference type="Gene3D" id="2.170.270.10">
    <property type="entry name" value="SET domain"/>
    <property type="match status" value="1"/>
</dbReference>
<sequence length="65" mass="7432">ISMLAHSCISTACWHYGENDSFVLRARINLNPGDEITISYLGDDDLYKSSNSRNLNQEKNKKKKK</sequence>
<dbReference type="Proteomes" id="UP000019103">
    <property type="component" value="Unassembled WGS sequence"/>
</dbReference>
<reference evidence="2 3" key="1">
    <citation type="submission" date="2013-02" db="EMBL/GenBank/DDBJ databases">
        <title>The Genome Annotation of Plasmodium falciparum Palo Alto/Uganda.</title>
        <authorList>
            <consortium name="The Broad Institute Genome Sequencing Platform"/>
            <consortium name="The Broad Institute Genome Sequencing Center for Infectious Disease"/>
            <person name="Neafsey D."/>
            <person name="Hoffman S."/>
            <person name="Volkman S."/>
            <person name="Rosenthal P."/>
            <person name="Walker B."/>
            <person name="Young S.K."/>
            <person name="Zeng Q."/>
            <person name="Gargeya S."/>
            <person name="Fitzgerald M."/>
            <person name="Haas B."/>
            <person name="Abouelleil A."/>
            <person name="Allen A.W."/>
            <person name="Alvarado L."/>
            <person name="Arachchi H.M."/>
            <person name="Berlin A.M."/>
            <person name="Chapman S.B."/>
            <person name="Gainer-Dewar J."/>
            <person name="Goldberg J."/>
            <person name="Griggs A."/>
            <person name="Gujja S."/>
            <person name="Hansen M."/>
            <person name="Howarth C."/>
            <person name="Imamovic A."/>
            <person name="Ireland A."/>
            <person name="Larimer J."/>
            <person name="McCowan C."/>
            <person name="Murphy C."/>
            <person name="Pearson M."/>
            <person name="Poon T.W."/>
            <person name="Priest M."/>
            <person name="Roberts A."/>
            <person name="Saif S."/>
            <person name="Shea T."/>
            <person name="Sisk P."/>
            <person name="Sykes S."/>
            <person name="Wortman J."/>
            <person name="Nusbaum C."/>
            <person name="Birren B."/>
        </authorList>
    </citation>
    <scope>NUCLEOTIDE SEQUENCE [LARGE SCALE GENOMIC DNA]</scope>
    <source>
        <strain evidence="2 3">Palo Alto/Uganda</strain>
    </source>
</reference>
<proteinExistence type="predicted"/>
<organism evidence="2 3">
    <name type="scientific">Plasmodium falciparum (isolate Palo Alto / Uganda)</name>
    <dbReference type="NCBI Taxonomy" id="57270"/>
    <lineage>
        <taxon>Eukaryota</taxon>
        <taxon>Sar</taxon>
        <taxon>Alveolata</taxon>
        <taxon>Apicomplexa</taxon>
        <taxon>Aconoidasida</taxon>
        <taxon>Haemosporida</taxon>
        <taxon>Plasmodiidae</taxon>
        <taxon>Plasmodium</taxon>
        <taxon>Plasmodium (Laverania)</taxon>
    </lineage>
</organism>
<dbReference type="InterPro" id="IPR046341">
    <property type="entry name" value="SET_dom_sf"/>
</dbReference>
<dbReference type="SUPFAM" id="SSF82199">
    <property type="entry name" value="SET domain"/>
    <property type="match status" value="1"/>
</dbReference>
<name>W4J299_PLAFP</name>
<dbReference type="Pfam" id="PF00856">
    <property type="entry name" value="SET"/>
    <property type="match status" value="1"/>
</dbReference>
<feature type="non-terminal residue" evidence="2">
    <location>
        <position position="1"/>
    </location>
</feature>
<dbReference type="InterPro" id="IPR001214">
    <property type="entry name" value="SET_dom"/>
</dbReference>